<evidence type="ECO:0000256" key="10">
    <source>
        <dbReference type="ARBA" id="ARBA00023204"/>
    </source>
</evidence>
<evidence type="ECO:0000256" key="9">
    <source>
        <dbReference type="ARBA" id="ARBA00022953"/>
    </source>
</evidence>
<dbReference type="GO" id="GO:0006281">
    <property type="term" value="P:DNA repair"/>
    <property type="evidence" value="ECO:0007669"/>
    <property type="project" value="UniProtKB-KW"/>
</dbReference>
<evidence type="ECO:0000256" key="6">
    <source>
        <dbReference type="ARBA" id="ARBA00022763"/>
    </source>
</evidence>
<dbReference type="SMART" id="SM00734">
    <property type="entry name" value="ZnF_Rad18"/>
    <property type="match status" value="2"/>
</dbReference>
<dbReference type="Gene3D" id="3.40.50.300">
    <property type="entry name" value="P-loop containing nucleotide triphosphate hydrolases"/>
    <property type="match status" value="2"/>
</dbReference>
<feature type="region of interest" description="Disordered" evidence="11">
    <location>
        <begin position="111"/>
        <end position="211"/>
    </location>
</feature>
<dbReference type="SUPFAM" id="SSF56672">
    <property type="entry name" value="DNA/RNA polymerases"/>
    <property type="match status" value="1"/>
</dbReference>
<proteinExistence type="predicted"/>
<keyword evidence="5" id="KW-0547">Nucleotide-binding</keyword>
<reference evidence="13" key="1">
    <citation type="submission" date="2019-10" db="EMBL/GenBank/DDBJ databases">
        <title>The miscellaneous mycovirome associated to the plant pathogenic fungus Erysiphe necator.</title>
        <authorList>
            <person name="Rodriguez-Romero J."/>
            <person name="Chiapello M."/>
            <person name="Cordoba L."/>
            <person name="Turina M."/>
            <person name="Ayllon M.A."/>
        </authorList>
    </citation>
    <scope>NUCLEOTIDE SEQUENCE</scope>
    <source>
        <strain evidence="13">PMS-18_Contig9</strain>
    </source>
</reference>
<name>A0A7U3MF17_9VIRU</name>
<feature type="domain" description="PPPDE" evidence="12">
    <location>
        <begin position="1957"/>
        <end position="2087"/>
    </location>
</feature>
<protein>
    <submittedName>
        <fullName evidence="13">RdRp</fullName>
    </submittedName>
</protein>
<sequence>MDISFCTYASKGAHNWFILCRVVTSVGSICSRIAVLFRDIVSSLIENYHTYIKHGKRPPKGVCLGYRCWPAEVYRRVSFPSVSQETRVSGLVKHENCGSLSFAQPMGVSCVQSAPPNHNQSGTNSNVQLPTPLRVGRPGSLPSGPVSQPGRQSPVFGQTVGSGNRPISPVDLNRSVTATPTDKLRKVKTPPPQGGVRPPSPHGGLQDLSGFPVVPGQPTAIKRRPVQEGVTGHRRVISGTPGAQVAPYHLPALQTNLQATNLAGASVQPQLVTPGTDQRPLALRKPRTRKPDSVSSSRAQSPVDLETPRNPAPPSNSWKRGELIQGLCYLSLFVRSGRETVMASLGLYPQKRRVRKFAEANPHLVKDRSITVSAQIGFEKEGNMKPTMLHITPGGDVMVSAFLATDSYDSVPVGGSDPAGMPALQPDEGGDHPLSKIYTGKNSCIDYTKPNHVKYWDECVECGKAEYEKDVLYSMLVSCGYKQQWGAEVKTTQFKRVSLDYRGVQTSNLSDEKIEDLFHFLYTRDFQFRFDQHRWQGMYDGDGQVPEGSPTDRFDRCWMQLFASWPHLPMDVDHEFLRNRWLNQAQLRLVAANARCSTGSFDLVKSGPFAHVVKGSKTPAQVIEELGNELLGGMPGGEQGDDELARAGSSKTTPAESWGAMIADFSGGIPQALTLEGSRKERDLGAWVGDALLKLDCKHTAAGRLGVIADDKVNAICDNVRLTEYMASLNFKTEGFNPHTIGSWCEMLYRDNPSFREEFQAWFDLVPYGREVRRGKWGRCWTKLFTKPVVHKAEWIYEDALTKGQLKVLMLTHTLTTRTFSIIKEGKYWHLDVGTLTAQEVMEEMGVKTRLGMTTVECPLCTCKVDEQKINQHIDAGCSLYLLLEEEEEETEIECPMCEVMIPLARIESHIDGECPCSETNQDWVEPSDREVTPTTGLPTPETTPQQEKPAKVVCAGCIPSEIDVYYDSQEGLCWLEAQLFAGRWSHEQAGTLDKYKAGLKYWRSQELDESMRRPKAHWEITMQLDPVTMPFFWGWEKTGEGKYHVSPNLPVVPTVDFIAAFDPMDEIGLTTAVVMGTIGDVEPTLDVVATNFFAAEMEKVPEVRPVEEQYKFVEGEGHGWMASDFFRICDGFAKHLSDTVGSAKGDLEVSPELWNLICAAWDGEPLCGTIDPDETKMPGSFVVELSDEPGEWLKVPPRPIGSHKRVMPSDFVLVTHPDHIEKFRGEGWETVALPMSSKDFIALGQSILEKGLFAVQDMKAMHNTLFDHIKAAMPVCEQSDLIYLVSGTTFHYFLGSVFPDKQVFEVCPVPREDNGVCPEFYLGHYFKDFSVNPHFGFQVGRLYNKFLTAPKYLTQLEWEGEFKYREPPKFHSIMPWAANKWQISSPSIGFKPYNDFVRKTVFNENRRIRAYFSLGSCESITKETQKVLEWLRKFPITWTVDSRWSYLFEGTTFHIAPFRDHATWLHEFDWVVHHGGSGVTNTCCAIGVPHTIVPQIGDQFIWYEALKKQQVPLYCSERDLRAWLYRWRLPAKEQKDWAPEILDGPGEWQLALNDNGATPVEPFAYFNHCCHDTSEYGYKPTDLVIGQNEAYWFTLFNCSWEKKGSEVDLTLKFVRKICSPTGPPVVGWSGFPLTQTYPGHAHGWAMSNTKLSEPGALKAFNGEYLAVNSEETMRAFGQKALTSRALDNPFIKMNPRNVECSCGNKGYDFNGQCEKCALSRYKGGKIPLEDLESLRQTVYRGFKPRRKISKKATFAMAPSTFWVQSRKRYYQVDSRVIPSTECPPVARALMDQIQDMTDVRNLEAFWDYTKTKPPHYDWNTTQYARDHLIKVQKDRYVSLGLAGLGADVVTALGGVLSVGSFRALYERLGAVNLFTSKGRDFMRKRWWVLVDAMRHFDDFTKSLGIEAMPGFLRKTFLEIPHATVRAVIPFKLALAKPIRTRAAGFLWLDQMRGQVSTIRIHLFSLKLPALGTAFGVFHAVVEHEGWYWELQQVSGEKCHINRTRYPPEPSSDRPLVKTILINSPVKGSLDHKRIHTEFNGIGYKVLGDNCLVFANMLVFLLTGRVVPWRHFGAFGKDYSLDMQKELGQWAASWVFLGEDEERLQVRDNKHAAMFWKGDVVSSLRTWTGPKRVTRDYGLVCVQRVEAALEAYSDDPDVECPQEKDHMVDFMKFAIAKFGISGAILSRAILTRRTRRIPTSTRKWRFLHHLLVLLRQAKDIRIVQDAKGVLTATANLRGALREGKKVGWTPILNISVPRHWFRSQGRLVEVNHLPENLTMQKKTRVCLDLPQIRKKYMNFFEGVEFPEMGFKWVRPGEYEIGVKVPLRKDLPRMDELTASLCQELQDMHPYEVGVFSLRFGTLEMAEKVTDRYFSGSFEAGQLISEADQEEVAQAIFDNEKHLYSDTQLISPEEVWKKWHRNYSAGFPFRFSSRGNQSRQKLVDMVGGKEKFLECVRNYIQSPEAYPTVSHAFIKDEVLPKSYIEREKIRTVIAQDPLNYYLAMAVQGDASKRLDPTSFSAVGVSASHGEMAALAGQHLAYRHHTAMDVTAMDSTASVDAVGVIKKLRKKGFANHSQREAIESAIDCTYDNLVASWIIDIHSGRARLKKQGLSTGHATTTPSNSEYMRVLMLYAWKEITGRPYSEFYDCVKFSTFSDDNFWSTDLEPDVFSGALVSEFWLRRGVQVRVEGCSDNLADLSFLSKKFSLDAEHLAEVETLTGARPKVAIVHDIGRLLTKFSDYKKKNTLRYRWEKIAALQLNLAHYPEVHAKVDEYLDVLEKQLLKRQSGRTFLRQHPRKSYADVMALTYLPNAHTKKGLIVSTHEVNLWDKLTDWWDTTRADIMTFDSTANTYGRVLSQIAGLLEIGGLNIEDPGLFMKGPGEYHHDDEYTLEHHLYLLNGCPESFEKMSILASKTPFSIFMDIPGFWARREQYDMSEEMANGLRLKVSLLLGIYTIVAWLEQMLYAVPILGPLYKLVATAKYMSEKLYSRLNSIYYATFGDSSAVISAMMPKDRFLNLKVIAHRLWCGITPLDCFNIPGGVDNAQEWVDSMIKFGQDLHQIVLDFDMSPFLPVPGSGERSKQGTTTGWTAIDHRDSVLTAKAVLAAERTPMITGVPGAGKSTDFILSLKQEYETVIVACPRQILVTNNPIAQTKLYSGCQDHLTTGYVNFGTAGYLRRTLSDLPESTIICLDEFHELDEDTLWLLDRYRGQCMVITATPEFYGAERFREVRLTKGRNASWNITDDLRQTNGRLEDGWETLMGYAKTQDRVLFIVTSVRDVETCLRHAQQLTPNKRVCGLYRGHNTVIDADWYFATSIVDAGLTIPGVTVVIDSGWSLGWKNGKFIRRASSRNISAQRRGRTGRTCHGTYIRMIATYDDTNWDFSTPFMCNSWSTAVKWDPTFRRGVERATGVIESLPGGYEEIFGANDWSMILYTVFMYESRLDVNKARTSYQAMRKFPESKNWAHLTSRIENHHFDDLCLVEDKLSRFRLTGQSGNFWNWNLSSAVLIDFEQAIPSHLLDVD</sequence>
<evidence type="ECO:0000256" key="11">
    <source>
        <dbReference type="SAM" id="MobiDB-lite"/>
    </source>
</evidence>
<keyword evidence="3" id="KW-0548">Nucleotidyltransferase</keyword>
<keyword evidence="2" id="KW-0808">Transferase</keyword>
<dbReference type="GO" id="GO:0008233">
    <property type="term" value="F:peptidase activity"/>
    <property type="evidence" value="ECO:0007669"/>
    <property type="project" value="InterPro"/>
</dbReference>
<keyword evidence="10" id="KW-0234">DNA repair</keyword>
<feature type="region of interest" description="Disordered" evidence="11">
    <location>
        <begin position="268"/>
        <end position="318"/>
    </location>
</feature>
<dbReference type="SUPFAM" id="SSF53756">
    <property type="entry name" value="UDP-Glycosyltransferase/glycogen phosphorylase"/>
    <property type="match status" value="1"/>
</dbReference>
<evidence type="ECO:0000313" key="13">
    <source>
        <dbReference type="EMBL" id="QHD64829.1"/>
    </source>
</evidence>
<dbReference type="GO" id="GO:0003723">
    <property type="term" value="F:RNA binding"/>
    <property type="evidence" value="ECO:0007669"/>
    <property type="project" value="InterPro"/>
</dbReference>
<evidence type="ECO:0000256" key="3">
    <source>
        <dbReference type="ARBA" id="ARBA00022695"/>
    </source>
</evidence>
<feature type="compositionally biased region" description="Low complexity" evidence="11">
    <location>
        <begin position="933"/>
        <end position="945"/>
    </location>
</feature>
<dbReference type="InterPro" id="IPR043502">
    <property type="entry name" value="DNA/RNA_pol_sf"/>
</dbReference>
<keyword evidence="1" id="KW-0696">RNA-directed RNA polymerase</keyword>
<organism evidence="13">
    <name type="scientific">Erysiphe necator associated hypovirus 1</name>
    <dbReference type="NCBI Taxonomy" id="2695355"/>
    <lineage>
        <taxon>Viruses</taxon>
        <taxon>Riboviria</taxon>
        <taxon>Orthornavirae</taxon>
        <taxon>Pisuviricota</taxon>
        <taxon>Duplopiviricetes</taxon>
        <taxon>Durnavirales</taxon>
        <taxon>Hypoviridae</taxon>
        <taxon>Hypovirus</taxon>
    </lineage>
</organism>
<evidence type="ECO:0000256" key="4">
    <source>
        <dbReference type="ARBA" id="ARBA00022723"/>
    </source>
</evidence>
<dbReference type="InterPro" id="IPR008580">
    <property type="entry name" value="PPPDE_dom"/>
</dbReference>
<evidence type="ECO:0000256" key="7">
    <source>
        <dbReference type="ARBA" id="ARBA00022771"/>
    </source>
</evidence>
<dbReference type="EMBL" id="MN558691">
    <property type="protein sequence ID" value="QHD64829.1"/>
    <property type="molecule type" value="Genomic_RNA"/>
</dbReference>
<evidence type="ECO:0000256" key="8">
    <source>
        <dbReference type="ARBA" id="ARBA00022833"/>
    </source>
</evidence>
<feature type="compositionally biased region" description="Polar residues" evidence="11">
    <location>
        <begin position="145"/>
        <end position="162"/>
    </location>
</feature>
<dbReference type="GO" id="GO:0003677">
    <property type="term" value="F:DNA binding"/>
    <property type="evidence" value="ECO:0007669"/>
    <property type="project" value="InterPro"/>
</dbReference>
<dbReference type="SUPFAM" id="SSF52540">
    <property type="entry name" value="P-loop containing nucleoside triphosphate hydrolases"/>
    <property type="match status" value="1"/>
</dbReference>
<keyword evidence="7" id="KW-0863">Zinc-finger</keyword>
<dbReference type="GO" id="GO:0000166">
    <property type="term" value="F:nucleotide binding"/>
    <property type="evidence" value="ECO:0007669"/>
    <property type="project" value="UniProtKB-KW"/>
</dbReference>
<dbReference type="GO" id="GO:0006351">
    <property type="term" value="P:DNA-templated transcription"/>
    <property type="evidence" value="ECO:0007669"/>
    <property type="project" value="InterPro"/>
</dbReference>
<dbReference type="InterPro" id="IPR043128">
    <property type="entry name" value="Rev_trsase/Diguanyl_cyclase"/>
</dbReference>
<feature type="compositionally biased region" description="Polar residues" evidence="11">
    <location>
        <begin position="111"/>
        <end position="129"/>
    </location>
</feature>
<dbReference type="Gene3D" id="3.40.50.2000">
    <property type="entry name" value="Glycogen Phosphorylase B"/>
    <property type="match status" value="1"/>
</dbReference>
<evidence type="ECO:0000256" key="1">
    <source>
        <dbReference type="ARBA" id="ARBA00022484"/>
    </source>
</evidence>
<accession>A0A7U3MF17</accession>
<dbReference type="GO" id="GO:0003968">
    <property type="term" value="F:RNA-directed RNA polymerase activity"/>
    <property type="evidence" value="ECO:0007669"/>
    <property type="project" value="UniProtKB-KW"/>
</dbReference>
<keyword evidence="6" id="KW-0227">DNA damage</keyword>
<dbReference type="InterPro" id="IPR006642">
    <property type="entry name" value="Rad18_UBZ4"/>
</dbReference>
<keyword evidence="4" id="KW-0479">Metal-binding</keyword>
<dbReference type="PROSITE" id="PS51858">
    <property type="entry name" value="PPPDE"/>
    <property type="match status" value="1"/>
</dbReference>
<dbReference type="InterPro" id="IPR001205">
    <property type="entry name" value="RNA-dir_pol_C"/>
</dbReference>
<dbReference type="GO" id="GO:0008270">
    <property type="term" value="F:zinc ion binding"/>
    <property type="evidence" value="ECO:0007669"/>
    <property type="project" value="UniProtKB-KW"/>
</dbReference>
<evidence type="ECO:0000259" key="12">
    <source>
        <dbReference type="PROSITE" id="PS51858"/>
    </source>
</evidence>
<evidence type="ECO:0000256" key="5">
    <source>
        <dbReference type="ARBA" id="ARBA00022741"/>
    </source>
</evidence>
<evidence type="ECO:0000256" key="2">
    <source>
        <dbReference type="ARBA" id="ARBA00022679"/>
    </source>
</evidence>
<feature type="region of interest" description="Disordered" evidence="11">
    <location>
        <begin position="920"/>
        <end position="946"/>
    </location>
</feature>
<keyword evidence="9" id="KW-0693">Viral RNA replication</keyword>
<dbReference type="Gene3D" id="3.30.70.270">
    <property type="match status" value="1"/>
</dbReference>
<dbReference type="Pfam" id="PF00680">
    <property type="entry name" value="RdRP_1"/>
    <property type="match status" value="1"/>
</dbReference>
<dbReference type="InterPro" id="IPR027417">
    <property type="entry name" value="P-loop_NTPase"/>
</dbReference>
<feature type="compositionally biased region" description="Pro residues" evidence="11">
    <location>
        <begin position="189"/>
        <end position="201"/>
    </location>
</feature>
<keyword evidence="8" id="KW-0862">Zinc</keyword>